<dbReference type="OrthoDB" id="21254at2759"/>
<dbReference type="EMBL" id="DS985251">
    <property type="protein sequence ID" value="EDV21985.1"/>
    <property type="molecule type" value="Genomic_DNA"/>
</dbReference>
<dbReference type="FunCoup" id="B3S5W0">
    <property type="interactions" value="837"/>
</dbReference>
<accession>B3S5W0</accession>
<protein>
    <recommendedName>
        <fullName evidence="4">Mitotic spindle assembly checkpoint protein MAD2B</fullName>
    </recommendedName>
    <alternativeName>
        <fullName evidence="5">Mitotic arrest deficient 2-like protein 2</fullName>
    </alternativeName>
</protein>
<feature type="domain" description="HORMA" evidence="6">
    <location>
        <begin position="14"/>
        <end position="205"/>
    </location>
</feature>
<dbReference type="PROSITE" id="PS50815">
    <property type="entry name" value="HORMA"/>
    <property type="match status" value="1"/>
</dbReference>
<dbReference type="InterPro" id="IPR045091">
    <property type="entry name" value="Mad2-like"/>
</dbReference>
<dbReference type="RefSeq" id="XP_002115622.1">
    <property type="nucleotide sequence ID" value="XM_002115586.1"/>
</dbReference>
<dbReference type="STRING" id="10228.B3S5W0"/>
<dbReference type="InParanoid" id="B3S5W0"/>
<dbReference type="HOGENOM" id="CLU_050394_2_0_1"/>
<evidence type="ECO:0000256" key="5">
    <source>
        <dbReference type="ARBA" id="ARBA00044264"/>
    </source>
</evidence>
<dbReference type="OMA" id="CEDFPWI"/>
<dbReference type="GeneID" id="6756724"/>
<evidence type="ECO:0000256" key="3">
    <source>
        <dbReference type="ARBA" id="ARBA00023242"/>
    </source>
</evidence>
<reference evidence="7 8" key="1">
    <citation type="journal article" date="2008" name="Nature">
        <title>The Trichoplax genome and the nature of placozoans.</title>
        <authorList>
            <person name="Srivastava M."/>
            <person name="Begovic E."/>
            <person name="Chapman J."/>
            <person name="Putnam N.H."/>
            <person name="Hellsten U."/>
            <person name="Kawashima T."/>
            <person name="Kuo A."/>
            <person name="Mitros T."/>
            <person name="Salamov A."/>
            <person name="Carpenter M.L."/>
            <person name="Signorovitch A.Y."/>
            <person name="Moreno M.A."/>
            <person name="Kamm K."/>
            <person name="Grimwood J."/>
            <person name="Schmutz J."/>
            <person name="Shapiro H."/>
            <person name="Grigoriev I.V."/>
            <person name="Buss L.W."/>
            <person name="Schierwater B."/>
            <person name="Dellaporta S.L."/>
            <person name="Rokhsar D.S."/>
        </authorList>
    </citation>
    <scope>NUCLEOTIDE SEQUENCE [LARGE SCALE GENOMIC DNA]</scope>
    <source>
        <strain evidence="7 8">Grell-BS-1999</strain>
    </source>
</reference>
<evidence type="ECO:0000256" key="1">
    <source>
        <dbReference type="ARBA" id="ARBA00004123"/>
    </source>
</evidence>
<dbReference type="GO" id="GO:0006281">
    <property type="term" value="P:DNA repair"/>
    <property type="evidence" value="ECO:0000318"/>
    <property type="project" value="GO_Central"/>
</dbReference>
<gene>
    <name evidence="7" type="ORF">TRIADDRAFT_59526</name>
</gene>
<keyword evidence="2" id="KW-0227">DNA damage</keyword>
<dbReference type="AlphaFoldDB" id="B3S5W0"/>
<name>B3S5W0_TRIAD</name>
<dbReference type="PANTHER" id="PTHR11842:SF10">
    <property type="entry name" value="MITOTIC SPINDLE ASSEMBLY CHECKPOINT PROTEIN MAD2B"/>
    <property type="match status" value="1"/>
</dbReference>
<dbReference type="FunFam" id="3.30.900.10:FF:000003">
    <property type="entry name" value="Mitotic spindle assembly checkpoint protein MAD2B"/>
    <property type="match status" value="1"/>
</dbReference>
<dbReference type="Proteomes" id="UP000009022">
    <property type="component" value="Unassembled WGS sequence"/>
</dbReference>
<keyword evidence="3" id="KW-0539">Nucleus</keyword>
<dbReference type="KEGG" id="tad:TRIADDRAFT_59526"/>
<sequence length="215" mass="24583">MATNSSQQKLDTSEIISDILCEFLEVAIHTILYMRDIYPAVIFDKRKKYNVPVQMSCHPQVNEYILSVLHSIKPLLKSDSIRCLALVILDKSKRPIERFVFELQPQMASNLKDDALLTRLESGLRAFLLKLNVCDAVLSTNPADCSFAIIVYTKESDARKLEPRQTSDQDFPWIVADESEVQIKGGCILPLKSYTSDYLKMQLYVEECTNKLEQQ</sequence>
<dbReference type="eggNOG" id="KOG3186">
    <property type="taxonomic scope" value="Eukaryota"/>
</dbReference>
<keyword evidence="8" id="KW-1185">Reference proteome</keyword>
<dbReference type="Pfam" id="PF02301">
    <property type="entry name" value="HORMA"/>
    <property type="match status" value="1"/>
</dbReference>
<dbReference type="InterPro" id="IPR036570">
    <property type="entry name" value="HORMA_dom_sf"/>
</dbReference>
<dbReference type="SUPFAM" id="SSF56019">
    <property type="entry name" value="The spindle assembly checkpoint protein mad2"/>
    <property type="match status" value="1"/>
</dbReference>
<dbReference type="GO" id="GO:0016035">
    <property type="term" value="C:zeta DNA polymerase complex"/>
    <property type="evidence" value="ECO:0000318"/>
    <property type="project" value="GO_Central"/>
</dbReference>
<dbReference type="PhylomeDB" id="B3S5W0"/>
<comment type="subcellular location">
    <subcellularLocation>
        <location evidence="1">Nucleus</location>
    </subcellularLocation>
</comment>
<evidence type="ECO:0000313" key="7">
    <source>
        <dbReference type="EMBL" id="EDV21985.1"/>
    </source>
</evidence>
<dbReference type="CTD" id="6756724"/>
<dbReference type="InterPro" id="IPR003511">
    <property type="entry name" value="HORMA_dom"/>
</dbReference>
<evidence type="ECO:0000256" key="2">
    <source>
        <dbReference type="ARBA" id="ARBA00022763"/>
    </source>
</evidence>
<evidence type="ECO:0000256" key="4">
    <source>
        <dbReference type="ARBA" id="ARBA00044131"/>
    </source>
</evidence>
<dbReference type="Gene3D" id="3.30.900.10">
    <property type="entry name" value="HORMA domain"/>
    <property type="match status" value="1"/>
</dbReference>
<proteinExistence type="predicted"/>
<dbReference type="PANTHER" id="PTHR11842">
    <property type="entry name" value="MITOTIC SPINDLE ASSEMBLY CHECKPOINT PROTEIN MAD2"/>
    <property type="match status" value="1"/>
</dbReference>
<organism evidence="7 8">
    <name type="scientific">Trichoplax adhaerens</name>
    <name type="common">Trichoplax reptans</name>
    <dbReference type="NCBI Taxonomy" id="10228"/>
    <lineage>
        <taxon>Eukaryota</taxon>
        <taxon>Metazoa</taxon>
        <taxon>Placozoa</taxon>
        <taxon>Uniplacotomia</taxon>
        <taxon>Trichoplacea</taxon>
        <taxon>Trichoplacidae</taxon>
        <taxon>Trichoplax</taxon>
    </lineage>
</organism>
<dbReference type="GO" id="GO:0005634">
    <property type="term" value="C:nucleus"/>
    <property type="evidence" value="ECO:0000318"/>
    <property type="project" value="GO_Central"/>
</dbReference>
<evidence type="ECO:0000259" key="6">
    <source>
        <dbReference type="PROSITE" id="PS50815"/>
    </source>
</evidence>
<evidence type="ECO:0000313" key="8">
    <source>
        <dbReference type="Proteomes" id="UP000009022"/>
    </source>
</evidence>